<evidence type="ECO:0000256" key="1">
    <source>
        <dbReference type="ARBA" id="ARBA00022670"/>
    </source>
</evidence>
<feature type="transmembrane region" description="Helical" evidence="7">
    <location>
        <begin position="205"/>
        <end position="222"/>
    </location>
</feature>
<protein>
    <submittedName>
        <fullName evidence="9">Metalloendopeptidase</fullName>
    </submittedName>
</protein>
<reference evidence="9 10" key="1">
    <citation type="journal article" date="2020" name="J. Phycol.">
        <title>Comparative genome analysis reveals Cyanidiococcus gen. nov., a new extremophilic red algal genus sister to Cyanidioschyzon (Cyanidioschyzonaceae, Rhodophyta).</title>
        <authorList>
            <person name="Liu S.-L."/>
            <person name="Chiang Y.-R."/>
            <person name="Yoon H.S."/>
            <person name="Fu H.-Y."/>
        </authorList>
    </citation>
    <scope>NUCLEOTIDE SEQUENCE [LARGE SCALE GENOMIC DNA]</scope>
    <source>
        <strain evidence="9 10">THAL066</strain>
    </source>
</reference>
<dbReference type="Proteomes" id="UP000530660">
    <property type="component" value="Unassembled WGS sequence"/>
</dbReference>
<evidence type="ECO:0000313" key="10">
    <source>
        <dbReference type="Proteomes" id="UP000530660"/>
    </source>
</evidence>
<feature type="domain" description="Peptidase M48" evidence="8">
    <location>
        <begin position="123"/>
        <end position="306"/>
    </location>
</feature>
<evidence type="ECO:0000256" key="2">
    <source>
        <dbReference type="ARBA" id="ARBA00022723"/>
    </source>
</evidence>
<organism evidence="9 10">
    <name type="scientific">Cyanidiococcus yangmingshanensis</name>
    <dbReference type="NCBI Taxonomy" id="2690220"/>
    <lineage>
        <taxon>Eukaryota</taxon>
        <taxon>Rhodophyta</taxon>
        <taxon>Bangiophyceae</taxon>
        <taxon>Cyanidiales</taxon>
        <taxon>Cyanidiaceae</taxon>
        <taxon>Cyanidiococcus</taxon>
    </lineage>
</organism>
<dbReference type="EMBL" id="VWRR01000014">
    <property type="protein sequence ID" value="KAF6001576.1"/>
    <property type="molecule type" value="Genomic_DNA"/>
</dbReference>
<dbReference type="GO" id="GO:0034982">
    <property type="term" value="P:mitochondrial protein processing"/>
    <property type="evidence" value="ECO:0007669"/>
    <property type="project" value="TreeGrafter"/>
</dbReference>
<keyword evidence="5 6" id="KW-0482">Metalloprotease</keyword>
<sequence length="336" mass="37895">MPLTRGVWQAWRHFRSTVSLKRSFGFPPWSSSPPPSKLYFARRRPTGAPSWGSPHTKQVLLIGITVTGGLVYYVVHIDRAPLTQRRRMIDISAEQEAAIGKANFQMVLKQYHGRVLPATSPTTRYVERIGRRVAASAEEISPPGVHYQWEFVVIDSPEPNAFCLPGGKVAVFTGILPILVDENSVAAVLSHEIAHAVARHGAEKLAFAKILLLLQIIINQFIDTRLLTNMLMQLLLTLPFSRKMESEADFIGLHLMAAACFDPQAMAPMFERMKALREKMMHGQRAPPSYLSTHPADEDRVAAIIRWLPEVMPEYEAKCIPPVREWKRTLRSLNLF</sequence>
<comment type="similarity">
    <text evidence="6">Belongs to the peptidase M48 family.</text>
</comment>
<accession>A0A7J7IEP1</accession>
<dbReference type="PANTHER" id="PTHR22726:SF1">
    <property type="entry name" value="METALLOENDOPEPTIDASE OMA1, MITOCHONDRIAL"/>
    <property type="match status" value="1"/>
</dbReference>
<dbReference type="Gene3D" id="3.30.2010.10">
    <property type="entry name" value="Metalloproteases ('zincins'), catalytic domain"/>
    <property type="match status" value="1"/>
</dbReference>
<evidence type="ECO:0000259" key="8">
    <source>
        <dbReference type="Pfam" id="PF01435"/>
    </source>
</evidence>
<dbReference type="InterPro" id="IPR051156">
    <property type="entry name" value="Mito/Outer_Membr_Metalloprot"/>
</dbReference>
<keyword evidence="7" id="KW-0472">Membrane</keyword>
<evidence type="ECO:0000256" key="4">
    <source>
        <dbReference type="ARBA" id="ARBA00022833"/>
    </source>
</evidence>
<gene>
    <name evidence="9" type="primary">OMA1</name>
    <name evidence="9" type="ORF">F1559_003561</name>
</gene>
<evidence type="ECO:0000256" key="5">
    <source>
        <dbReference type="ARBA" id="ARBA00023049"/>
    </source>
</evidence>
<dbReference type="GO" id="GO:0006515">
    <property type="term" value="P:protein quality control for misfolded or incompletely synthesized proteins"/>
    <property type="evidence" value="ECO:0007669"/>
    <property type="project" value="TreeGrafter"/>
</dbReference>
<dbReference type="GO" id="GO:0004222">
    <property type="term" value="F:metalloendopeptidase activity"/>
    <property type="evidence" value="ECO:0007669"/>
    <property type="project" value="InterPro"/>
</dbReference>
<comment type="caution">
    <text evidence="9">The sequence shown here is derived from an EMBL/GenBank/DDBJ whole genome shotgun (WGS) entry which is preliminary data.</text>
</comment>
<keyword evidence="1 6" id="KW-0645">Protease</keyword>
<dbReference type="AlphaFoldDB" id="A0A7J7IEP1"/>
<dbReference type="OrthoDB" id="7464992at2759"/>
<evidence type="ECO:0000256" key="7">
    <source>
        <dbReference type="SAM" id="Phobius"/>
    </source>
</evidence>
<dbReference type="InterPro" id="IPR001915">
    <property type="entry name" value="Peptidase_M48"/>
</dbReference>
<dbReference type="PANTHER" id="PTHR22726">
    <property type="entry name" value="METALLOENDOPEPTIDASE OMA1"/>
    <property type="match status" value="1"/>
</dbReference>
<feature type="transmembrane region" description="Helical" evidence="7">
    <location>
        <begin position="59"/>
        <end position="77"/>
    </location>
</feature>
<proteinExistence type="inferred from homology"/>
<keyword evidence="4 6" id="KW-0862">Zinc</keyword>
<keyword evidence="2" id="KW-0479">Metal-binding</keyword>
<keyword evidence="3 6" id="KW-0378">Hydrolase</keyword>
<keyword evidence="7" id="KW-1133">Transmembrane helix</keyword>
<name>A0A7J7IEP1_9RHOD</name>
<keyword evidence="7" id="KW-0812">Transmembrane</keyword>
<dbReference type="GO" id="GO:0046872">
    <property type="term" value="F:metal ion binding"/>
    <property type="evidence" value="ECO:0007669"/>
    <property type="project" value="UniProtKB-KW"/>
</dbReference>
<dbReference type="GO" id="GO:0005743">
    <property type="term" value="C:mitochondrial inner membrane"/>
    <property type="evidence" value="ECO:0007669"/>
    <property type="project" value="TreeGrafter"/>
</dbReference>
<evidence type="ECO:0000256" key="6">
    <source>
        <dbReference type="RuleBase" id="RU003983"/>
    </source>
</evidence>
<evidence type="ECO:0000313" key="9">
    <source>
        <dbReference type="EMBL" id="KAF6001576.1"/>
    </source>
</evidence>
<keyword evidence="10" id="KW-1185">Reference proteome</keyword>
<dbReference type="Pfam" id="PF01435">
    <property type="entry name" value="Peptidase_M48"/>
    <property type="match status" value="1"/>
</dbReference>
<comment type="cofactor">
    <cofactor evidence="6">
        <name>Zn(2+)</name>
        <dbReference type="ChEBI" id="CHEBI:29105"/>
    </cofactor>
    <text evidence="6">Binds 1 zinc ion per subunit.</text>
</comment>
<dbReference type="CDD" id="cd07331">
    <property type="entry name" value="M48C_Oma1_like"/>
    <property type="match status" value="1"/>
</dbReference>
<evidence type="ECO:0000256" key="3">
    <source>
        <dbReference type="ARBA" id="ARBA00022801"/>
    </source>
</evidence>